<dbReference type="Gene3D" id="3.90.25.10">
    <property type="entry name" value="UDP-galactose 4-epimerase, domain 1"/>
    <property type="match status" value="1"/>
</dbReference>
<dbReference type="UniPathway" id="UPA00124"/>
<dbReference type="GO" id="GO:0008831">
    <property type="term" value="F:dTDP-4-dehydrorhamnose reductase activity"/>
    <property type="evidence" value="ECO:0007669"/>
    <property type="project" value="UniProtKB-EC"/>
</dbReference>
<dbReference type="SUPFAM" id="SSF51735">
    <property type="entry name" value="NAD(P)-binding Rossmann-fold domains"/>
    <property type="match status" value="1"/>
</dbReference>
<sequence length="301" mass="32196">MSGVKRYLVTGLAGQVVQSLLEKASDRKDLDLIALGRPQLDLADPSTIEAAVRAAKPDLVISAAAYTAVDQAETDEAAAFTVNGEGPGELARVAKALDIPIIHISTDYVFDGSKASPYNEADPVAPLGVYGRSKLEGERRVAAETDNHVILRTAWVYSPFGKNFLLTMLRLAETRDELGVVADQIGNPTSALDIADAVLKVAENLLSSKDADLRGTFHMTGTGEASWAEFAAEIFRLSADQNGPSAKVNPIPASAYPTPAKRPANSRLDCAKLARVHAIDIPDWRVSTQLVIDRLRRPAAV</sequence>
<evidence type="ECO:0000256" key="4">
    <source>
        <dbReference type="ARBA" id="ARBA00017099"/>
    </source>
</evidence>
<evidence type="ECO:0000256" key="3">
    <source>
        <dbReference type="ARBA" id="ARBA00012929"/>
    </source>
</evidence>
<dbReference type="Pfam" id="PF04321">
    <property type="entry name" value="RmlD_sub_bind"/>
    <property type="match status" value="1"/>
</dbReference>
<dbReference type="NCBIfam" id="TIGR01214">
    <property type="entry name" value="rmlD"/>
    <property type="match status" value="1"/>
</dbReference>
<comment type="caution">
    <text evidence="8">The sequence shown here is derived from an EMBL/GenBank/DDBJ whole genome shotgun (WGS) entry which is preliminary data.</text>
</comment>
<comment type="catalytic activity">
    <reaction evidence="5 6">
        <text>dTDP-beta-L-rhamnose + NADP(+) = dTDP-4-dehydro-beta-L-rhamnose + NADPH + H(+)</text>
        <dbReference type="Rhea" id="RHEA:21796"/>
        <dbReference type="ChEBI" id="CHEBI:15378"/>
        <dbReference type="ChEBI" id="CHEBI:57510"/>
        <dbReference type="ChEBI" id="CHEBI:57783"/>
        <dbReference type="ChEBI" id="CHEBI:58349"/>
        <dbReference type="ChEBI" id="CHEBI:62830"/>
        <dbReference type="EC" id="1.1.1.133"/>
    </reaction>
</comment>
<dbReference type="Gene3D" id="3.40.50.720">
    <property type="entry name" value="NAD(P)-binding Rossmann-like Domain"/>
    <property type="match status" value="1"/>
</dbReference>
<dbReference type="PANTHER" id="PTHR10491:SF4">
    <property type="entry name" value="METHIONINE ADENOSYLTRANSFERASE 2 SUBUNIT BETA"/>
    <property type="match status" value="1"/>
</dbReference>
<evidence type="ECO:0000259" key="7">
    <source>
        <dbReference type="Pfam" id="PF04321"/>
    </source>
</evidence>
<dbReference type="Proteomes" id="UP000436911">
    <property type="component" value="Unassembled WGS sequence"/>
</dbReference>
<dbReference type="GeneID" id="60682157"/>
<dbReference type="OrthoDB" id="9803892at2"/>
<dbReference type="PANTHER" id="PTHR10491">
    <property type="entry name" value="DTDP-4-DEHYDRORHAMNOSE REDUCTASE"/>
    <property type="match status" value="1"/>
</dbReference>
<dbReference type="RefSeq" id="WP_060715879.1">
    <property type="nucleotide sequence ID" value="NZ_CP055265.1"/>
</dbReference>
<gene>
    <name evidence="8" type="primary">rfbD</name>
    <name evidence="8" type="ORF">DXT89_02560</name>
</gene>
<evidence type="ECO:0000256" key="6">
    <source>
        <dbReference type="RuleBase" id="RU364082"/>
    </source>
</evidence>
<dbReference type="EMBL" id="QUSG01000001">
    <property type="protein sequence ID" value="KAA3532245.1"/>
    <property type="molecule type" value="Genomic_DNA"/>
</dbReference>
<dbReference type="InterPro" id="IPR036291">
    <property type="entry name" value="NAD(P)-bd_dom_sf"/>
</dbReference>
<comment type="cofactor">
    <cofactor evidence="6">
        <name>Mg(2+)</name>
        <dbReference type="ChEBI" id="CHEBI:18420"/>
    </cofactor>
    <text evidence="6">Binds 1 Mg(2+) ion per monomer.</text>
</comment>
<dbReference type="AlphaFoldDB" id="A0A368NWL1"/>
<dbReference type="InterPro" id="IPR029903">
    <property type="entry name" value="RmlD-like-bd"/>
</dbReference>
<comment type="pathway">
    <text evidence="1 6">Carbohydrate biosynthesis; dTDP-L-rhamnose biosynthesis.</text>
</comment>
<name>A0A368NWL1_AGRVI</name>
<organism evidence="8 9">
    <name type="scientific">Agrobacterium vitis</name>
    <name type="common">Rhizobium vitis</name>
    <dbReference type="NCBI Taxonomy" id="373"/>
    <lineage>
        <taxon>Bacteria</taxon>
        <taxon>Pseudomonadati</taxon>
        <taxon>Pseudomonadota</taxon>
        <taxon>Alphaproteobacteria</taxon>
        <taxon>Hyphomicrobiales</taxon>
        <taxon>Rhizobiaceae</taxon>
        <taxon>Rhizobium/Agrobacterium group</taxon>
        <taxon>Agrobacterium</taxon>
    </lineage>
</organism>
<comment type="function">
    <text evidence="6">Catalyzes the reduction of dTDP-6-deoxy-L-lyxo-4-hexulose to yield dTDP-L-rhamnose.</text>
</comment>
<evidence type="ECO:0000256" key="5">
    <source>
        <dbReference type="ARBA" id="ARBA00048200"/>
    </source>
</evidence>
<accession>A0A368NWL1</accession>
<evidence type="ECO:0000313" key="8">
    <source>
        <dbReference type="EMBL" id="KAA3532245.1"/>
    </source>
</evidence>
<feature type="domain" description="RmlD-like substrate binding" evidence="7">
    <location>
        <begin position="7"/>
        <end position="296"/>
    </location>
</feature>
<dbReference type="GO" id="GO:0019305">
    <property type="term" value="P:dTDP-rhamnose biosynthetic process"/>
    <property type="evidence" value="ECO:0007669"/>
    <property type="project" value="UniProtKB-UniPathway"/>
</dbReference>
<keyword evidence="6" id="KW-0521">NADP</keyword>
<keyword evidence="6 8" id="KW-0560">Oxidoreductase</keyword>
<dbReference type="EC" id="1.1.1.133" evidence="3 6"/>
<evidence type="ECO:0000256" key="1">
    <source>
        <dbReference type="ARBA" id="ARBA00004781"/>
    </source>
</evidence>
<evidence type="ECO:0000256" key="2">
    <source>
        <dbReference type="ARBA" id="ARBA00010944"/>
    </source>
</evidence>
<proteinExistence type="inferred from homology"/>
<comment type="similarity">
    <text evidence="2 6">Belongs to the dTDP-4-dehydrorhamnose reductase family.</text>
</comment>
<dbReference type="CDD" id="cd05254">
    <property type="entry name" value="dTDP_HR_like_SDR_e"/>
    <property type="match status" value="1"/>
</dbReference>
<evidence type="ECO:0000313" key="9">
    <source>
        <dbReference type="Proteomes" id="UP000436911"/>
    </source>
</evidence>
<dbReference type="InterPro" id="IPR005913">
    <property type="entry name" value="dTDP_dehydrorham_reduct"/>
</dbReference>
<reference evidence="8 9" key="1">
    <citation type="submission" date="2018-08" db="EMBL/GenBank/DDBJ databases">
        <title>Genome sequencing of Agrobacterium vitis strain ICMP 10754.</title>
        <authorList>
            <person name="Visnovsky S.B."/>
            <person name="Pitman A.R."/>
        </authorList>
    </citation>
    <scope>NUCLEOTIDE SEQUENCE [LARGE SCALE GENOMIC DNA]</scope>
    <source>
        <strain evidence="8 9">ICMP 10754</strain>
    </source>
</reference>
<protein>
    <recommendedName>
        <fullName evidence="4 6">dTDP-4-dehydrorhamnose reductase</fullName>
        <ecNumber evidence="3 6">1.1.1.133</ecNumber>
    </recommendedName>
</protein>